<dbReference type="EC" id="2.7.7.48" evidence="3"/>
<name>A0A8E6Z6J8_9VIRU</name>
<keyword evidence="1 3" id="KW-0547">Nucleotide-binding</keyword>
<organism evidence="4">
    <name type="scientific">Kamu toti-like virus 1</name>
    <dbReference type="NCBI Taxonomy" id="2838392"/>
    <lineage>
        <taxon>Viruses</taxon>
        <taxon>Riboviria</taxon>
        <taxon>Orthornavirae</taxon>
        <taxon>Duplornaviricota</taxon>
        <taxon>Chrymotiviricetes</taxon>
        <taxon>Ghabrivirales</taxon>
        <taxon>Totiviridae</taxon>
    </lineage>
</organism>
<dbReference type="EMBL" id="MW798178">
    <property type="protein sequence ID" value="QVU40016.1"/>
    <property type="molecule type" value="Genomic_RNA"/>
</dbReference>
<dbReference type="InterPro" id="IPR001795">
    <property type="entry name" value="RNA-dir_pol_luteovirus"/>
</dbReference>
<dbReference type="Pfam" id="PF02123">
    <property type="entry name" value="RdRP_4"/>
    <property type="match status" value="1"/>
</dbReference>
<evidence type="ECO:0000256" key="3">
    <source>
        <dbReference type="RuleBase" id="RU364050"/>
    </source>
</evidence>
<dbReference type="GO" id="GO:0000166">
    <property type="term" value="F:nucleotide binding"/>
    <property type="evidence" value="ECO:0007669"/>
    <property type="project" value="UniProtKB-KW"/>
</dbReference>
<protein>
    <recommendedName>
        <fullName evidence="3">RNA-directed RNA polymerase</fullName>
        <ecNumber evidence="3">2.7.7.48</ecNumber>
    </recommendedName>
</protein>
<dbReference type="GO" id="GO:0003968">
    <property type="term" value="F:RNA-directed RNA polymerase activity"/>
    <property type="evidence" value="ECO:0007669"/>
    <property type="project" value="UniProtKB-KW"/>
</dbReference>
<reference evidence="4" key="1">
    <citation type="journal article" date="2021" name="Viruses">
        <title>Bat Flies of the Family Streblidae (Diptera: Hippoboscoidea) Host Relatives of Medically and Agriculturally Important Bat-Associated Viruses.</title>
        <authorList>
            <person name="Ramirez-Martinez M.M."/>
            <person name="Bennett A.J."/>
            <person name="Dunn C.D."/>
            <person name="Yuill T.M."/>
            <person name="Goldberg T.L."/>
        </authorList>
    </citation>
    <scope>NUCLEOTIDE SEQUENCE</scope>
    <source>
        <strain evidence="4">NGO10</strain>
    </source>
</reference>
<evidence type="ECO:0000313" key="4">
    <source>
        <dbReference type="EMBL" id="QVU40016.1"/>
    </source>
</evidence>
<keyword evidence="3" id="KW-0696">RNA-directed RNA polymerase</keyword>
<evidence type="ECO:0000256" key="1">
    <source>
        <dbReference type="ARBA" id="ARBA00022741"/>
    </source>
</evidence>
<proteinExistence type="predicted"/>
<keyword evidence="3" id="KW-0548">Nucleotidyltransferase</keyword>
<keyword evidence="3" id="KW-0693">Viral RNA replication</keyword>
<comment type="catalytic activity">
    <reaction evidence="2 3">
        <text>RNA(n) + a ribonucleoside 5'-triphosphate = RNA(n+1) + diphosphate</text>
        <dbReference type="Rhea" id="RHEA:21248"/>
        <dbReference type="Rhea" id="RHEA-COMP:14527"/>
        <dbReference type="Rhea" id="RHEA-COMP:17342"/>
        <dbReference type="ChEBI" id="CHEBI:33019"/>
        <dbReference type="ChEBI" id="CHEBI:61557"/>
        <dbReference type="ChEBI" id="CHEBI:140395"/>
        <dbReference type="EC" id="2.7.7.48"/>
    </reaction>
</comment>
<gene>
    <name evidence="4" type="primary">hypothetical protein</name>
</gene>
<sequence>MYNIMRLFSLSEGVCMCQLKRMCKKNTACGKLGGKYICSEWEWLCYWENLFGYVEYVGSAGMYNEGFKWLGKTLELGGPMGERRYMEELETETLKFMSEEWINPIATLDVESWVKKGNWMRGKSGTGRTTFVKIEGKDVRTRRMKGVDASFMSDAAMAKNLKTVTPDEFHIMEKSEGGKIRPVVKTGSECFRKMDYLSQWMEDGFNKCRLSTLFGDAIQQEDIDMEIMESVRQPGLWKVPMDQSNFDQHQSKRSLMTVMGAMGAWIWEQTSSEDFKIVWTCLWDSLFYEDVKVLCGEKSFKWRNGMPSGFRWTALLDTILNIVSFRVALNHCKDILGYTPRIYCHKAQGDDVAFAMEKLSEVATVMSIYNDLGYEAHPLKTFYSRDRTEFLRRCYSRQGGINGYVTRSLLSTMYRNPIQEPPIIRAERLYSRLTAWQLSVVRGCDGVKCGECFLSDAEQLGVSRKHAAGFALTPASWGGAGLDKDSGIGKTLAKYFSANYVPVFETEELRVIPRVGQWADRLNRFGNILEGRHFAGFYRLLARSWGITERDITGEVKISWQEIKPYSIRPRMLAEPVTKPDSVWDLDDVATILRPFVKDAALQKQHWRKYIKPEYHGWMEGYLRRVSKGVSTAYLTGQLKMPWPIIDRVSMRYGARIRLKYDRILRSIVNIKDIGLEKLSAYCAFFEEKLIHDLKEKYSTYVFAQ</sequence>
<dbReference type="GO" id="GO:0003723">
    <property type="term" value="F:RNA binding"/>
    <property type="evidence" value="ECO:0007669"/>
    <property type="project" value="InterPro"/>
</dbReference>
<evidence type="ECO:0000256" key="2">
    <source>
        <dbReference type="ARBA" id="ARBA00048744"/>
    </source>
</evidence>
<keyword evidence="3" id="KW-0808">Transferase</keyword>
<dbReference type="GO" id="GO:0006351">
    <property type="term" value="P:DNA-templated transcription"/>
    <property type="evidence" value="ECO:0007669"/>
    <property type="project" value="InterPro"/>
</dbReference>
<accession>A0A8E6Z6J8</accession>